<feature type="chain" id="PRO_5037433177" evidence="1">
    <location>
        <begin position="22"/>
        <end position="66"/>
    </location>
</feature>
<evidence type="ECO:0000256" key="1">
    <source>
        <dbReference type="SAM" id="SignalP"/>
    </source>
</evidence>
<name>A0A914NK02_MELIC</name>
<keyword evidence="1" id="KW-0732">Signal</keyword>
<dbReference type="Proteomes" id="UP000887563">
    <property type="component" value="Unplaced"/>
</dbReference>
<accession>A0A914NK02</accession>
<reference evidence="3" key="1">
    <citation type="submission" date="2022-11" db="UniProtKB">
        <authorList>
            <consortium name="WormBaseParasite"/>
        </authorList>
    </citation>
    <scope>IDENTIFICATION</scope>
</reference>
<keyword evidence="2" id="KW-1185">Reference proteome</keyword>
<protein>
    <submittedName>
        <fullName evidence="3">Uncharacterized protein</fullName>
    </submittedName>
</protein>
<evidence type="ECO:0000313" key="3">
    <source>
        <dbReference type="WBParaSite" id="Minc3s06590g40035"/>
    </source>
</evidence>
<dbReference type="AlphaFoldDB" id="A0A914NK02"/>
<evidence type="ECO:0000313" key="2">
    <source>
        <dbReference type="Proteomes" id="UP000887563"/>
    </source>
</evidence>
<proteinExistence type="predicted"/>
<feature type="signal peptide" evidence="1">
    <location>
        <begin position="1"/>
        <end position="21"/>
    </location>
</feature>
<dbReference type="WBParaSite" id="Minc3s06590g40035">
    <property type="protein sequence ID" value="Minc3s06590g40035"/>
    <property type="gene ID" value="Minc3s06590g40035"/>
</dbReference>
<organism evidence="2 3">
    <name type="scientific">Meloidogyne incognita</name>
    <name type="common">Southern root-knot nematode worm</name>
    <name type="synonym">Oxyuris incognita</name>
    <dbReference type="NCBI Taxonomy" id="6306"/>
    <lineage>
        <taxon>Eukaryota</taxon>
        <taxon>Metazoa</taxon>
        <taxon>Ecdysozoa</taxon>
        <taxon>Nematoda</taxon>
        <taxon>Chromadorea</taxon>
        <taxon>Rhabditida</taxon>
        <taxon>Tylenchina</taxon>
        <taxon>Tylenchomorpha</taxon>
        <taxon>Tylenchoidea</taxon>
        <taxon>Meloidogynidae</taxon>
        <taxon>Meloidogyninae</taxon>
        <taxon>Meloidogyne</taxon>
        <taxon>Meloidogyne incognita group</taxon>
    </lineage>
</organism>
<sequence>LQEFWLLRGCFVLVLERSIVCRQILYQENEEEWRLFFQLFKRRMKKNGASSYFIYVEKNAVKKSSN</sequence>